<dbReference type="SUPFAM" id="SSF52047">
    <property type="entry name" value="RNI-like"/>
    <property type="match status" value="1"/>
</dbReference>
<dbReference type="AlphaFoldDB" id="A0A4Q9M6R2"/>
<gene>
    <name evidence="1" type="ORF">BD311DRAFT_131176</name>
</gene>
<dbReference type="EMBL" id="ML143533">
    <property type="protein sequence ID" value="TBU22645.1"/>
    <property type="molecule type" value="Genomic_DNA"/>
</dbReference>
<evidence type="ECO:0008006" key="2">
    <source>
        <dbReference type="Google" id="ProtNLM"/>
    </source>
</evidence>
<proteinExistence type="predicted"/>
<dbReference type="Proteomes" id="UP000292957">
    <property type="component" value="Unassembled WGS sequence"/>
</dbReference>
<sequence length="377" mass="41619">MVRGESEQFTHFCATHPQLANCIQELRCYMFSLTAQRSLTDLIALTSILPSLTNLQTLYISGSQHREPWTFANARRPPVKLKKLVLHRCTGISSVLPILLTAFDVHCLELIDLQEPKPVSLVNLHSIYYGQTFELSQLIINGKAPSAVRYGLLQRGLNPGTLTALAVGCGTTDDLLELCSLLSSALAPSLQNVSVVVDASSMWDLQGQTFTGLGSALAKCRALEYLSVGIKDNCGADAFRPTFFSSILAPIGAQRSPLPLRAIGIRMWTRMPAKYLAFDDRLSPVRSLDFDSLDELLSAPAGKLSRLESVTLEIVAYDWGWGTQPVVTLHKAVLRRIREAGLLRFVYSPKADWYSENAEIFVPHSSRRAAQSERRGT</sequence>
<accession>A0A4Q9M6R2</accession>
<name>A0A4Q9M6R2_9APHY</name>
<protein>
    <recommendedName>
        <fullName evidence="2">F-box domain-containing protein</fullName>
    </recommendedName>
</protein>
<reference evidence="1" key="1">
    <citation type="submission" date="2019-01" db="EMBL/GenBank/DDBJ databases">
        <title>Draft genome sequences of three monokaryotic isolates of the white-rot basidiomycete fungus Dichomitus squalens.</title>
        <authorList>
            <consortium name="DOE Joint Genome Institute"/>
            <person name="Lopez S.C."/>
            <person name="Andreopoulos B."/>
            <person name="Pangilinan J."/>
            <person name="Lipzen A."/>
            <person name="Riley R."/>
            <person name="Ahrendt S."/>
            <person name="Ng V."/>
            <person name="Barry K."/>
            <person name="Daum C."/>
            <person name="Grigoriev I.V."/>
            <person name="Hilden K.S."/>
            <person name="Makela M.R."/>
            <person name="de Vries R.P."/>
        </authorList>
    </citation>
    <scope>NUCLEOTIDE SEQUENCE [LARGE SCALE GENOMIC DNA]</scope>
    <source>
        <strain evidence="1">OM18370.1</strain>
    </source>
</reference>
<organism evidence="1">
    <name type="scientific">Dichomitus squalens</name>
    <dbReference type="NCBI Taxonomy" id="114155"/>
    <lineage>
        <taxon>Eukaryota</taxon>
        <taxon>Fungi</taxon>
        <taxon>Dikarya</taxon>
        <taxon>Basidiomycota</taxon>
        <taxon>Agaricomycotina</taxon>
        <taxon>Agaricomycetes</taxon>
        <taxon>Polyporales</taxon>
        <taxon>Polyporaceae</taxon>
        <taxon>Dichomitus</taxon>
    </lineage>
</organism>
<evidence type="ECO:0000313" key="1">
    <source>
        <dbReference type="EMBL" id="TBU22645.1"/>
    </source>
</evidence>